<evidence type="ECO:0000313" key="6">
    <source>
        <dbReference type="EMBL" id="CAF1326064.1"/>
    </source>
</evidence>
<protein>
    <submittedName>
        <fullName evidence="7">Uncharacterized protein</fullName>
    </submittedName>
</protein>
<evidence type="ECO:0000313" key="4">
    <source>
        <dbReference type="EMBL" id="CAF1273248.1"/>
    </source>
</evidence>
<dbReference type="Proteomes" id="UP000663854">
    <property type="component" value="Unassembled WGS sequence"/>
</dbReference>
<gene>
    <name evidence="7" type="ORF">FNK824_LOCUS2409</name>
    <name evidence="5" type="ORF">JXQ802_LOCUS30784</name>
    <name evidence="6" type="ORF">JXQ802_LOCUS30807</name>
    <name evidence="8" type="ORF">OTI717_LOCUS13982</name>
    <name evidence="1" type="ORF">PYM288_LOCUS20272</name>
    <name evidence="2" type="ORF">PYM288_LOCUS20281</name>
    <name evidence="3" type="ORF">RFH988_LOCUS27353</name>
    <name evidence="4" type="ORF">SEV965_LOCUS24863</name>
</gene>
<dbReference type="Proteomes" id="UP000663889">
    <property type="component" value="Unassembled WGS sequence"/>
</dbReference>
<evidence type="ECO:0000313" key="9">
    <source>
        <dbReference type="Proteomes" id="UP000663870"/>
    </source>
</evidence>
<keyword evidence="9" id="KW-1185">Reference proteome</keyword>
<comment type="caution">
    <text evidence="7">The sequence shown here is derived from an EMBL/GenBank/DDBJ whole genome shotgun (WGS) entry which is preliminary data.</text>
</comment>
<name>A0A818M7D4_9BILA</name>
<dbReference type="OrthoDB" id="10181670at2759"/>
<dbReference type="EMBL" id="CAJNOL010001269">
    <property type="protein sequence ID" value="CAF1326064.1"/>
    <property type="molecule type" value="Genomic_DNA"/>
</dbReference>
<dbReference type="Proteomes" id="UP000663870">
    <property type="component" value="Unassembled WGS sequence"/>
</dbReference>
<dbReference type="Proteomes" id="UP000663874">
    <property type="component" value="Unassembled WGS sequence"/>
</dbReference>
<dbReference type="EMBL" id="CAJNOH010000729">
    <property type="protein sequence ID" value="CAF1112849.1"/>
    <property type="molecule type" value="Genomic_DNA"/>
</dbReference>
<dbReference type="Proteomes" id="UP000663882">
    <property type="component" value="Unassembled WGS sequence"/>
</dbReference>
<reference evidence="7" key="1">
    <citation type="submission" date="2021-02" db="EMBL/GenBank/DDBJ databases">
        <authorList>
            <person name="Nowell W R."/>
        </authorList>
    </citation>
    <scope>NUCLEOTIDE SEQUENCE</scope>
</reference>
<evidence type="ECO:0000313" key="7">
    <source>
        <dbReference type="EMBL" id="CAF3580597.1"/>
    </source>
</evidence>
<sequence>MSLDVYECIRSIKPRIEEEPTATVALLYDQQVKKFRRENGAADSIPVFDRVKSSLYKYRSFKHPPVSKALSSSDIPYGLTRTLLDQKFLFLNNHLGSLLGFASSLGIKLLCDNVH</sequence>
<dbReference type="EMBL" id="CAJOAX010001529">
    <property type="protein sequence ID" value="CAF3723574.1"/>
    <property type="molecule type" value="Genomic_DNA"/>
</dbReference>
<dbReference type="EMBL" id="CAJOBE010000145">
    <property type="protein sequence ID" value="CAF3580597.1"/>
    <property type="molecule type" value="Genomic_DNA"/>
</dbReference>
<dbReference type="EMBL" id="CAJNOO010002297">
    <property type="protein sequence ID" value="CAF1254559.1"/>
    <property type="molecule type" value="Genomic_DNA"/>
</dbReference>
<evidence type="ECO:0000313" key="2">
    <source>
        <dbReference type="EMBL" id="CAF1112849.1"/>
    </source>
</evidence>
<organism evidence="7 10">
    <name type="scientific">Rotaria sordida</name>
    <dbReference type="NCBI Taxonomy" id="392033"/>
    <lineage>
        <taxon>Eukaryota</taxon>
        <taxon>Metazoa</taxon>
        <taxon>Spiralia</taxon>
        <taxon>Gnathifera</taxon>
        <taxon>Rotifera</taxon>
        <taxon>Eurotatoria</taxon>
        <taxon>Bdelloidea</taxon>
        <taxon>Philodinida</taxon>
        <taxon>Philodinidae</taxon>
        <taxon>Rotaria</taxon>
    </lineage>
</organism>
<evidence type="ECO:0000313" key="5">
    <source>
        <dbReference type="EMBL" id="CAF1325593.1"/>
    </source>
</evidence>
<proteinExistence type="predicted"/>
<dbReference type="EMBL" id="CAJNOU010001950">
    <property type="protein sequence ID" value="CAF1273248.1"/>
    <property type="molecule type" value="Genomic_DNA"/>
</dbReference>
<dbReference type="EMBL" id="CAJNOH010000728">
    <property type="protein sequence ID" value="CAF1112693.1"/>
    <property type="molecule type" value="Genomic_DNA"/>
</dbReference>
<evidence type="ECO:0000313" key="3">
    <source>
        <dbReference type="EMBL" id="CAF1254559.1"/>
    </source>
</evidence>
<dbReference type="Proteomes" id="UP000663823">
    <property type="component" value="Unassembled WGS sequence"/>
</dbReference>
<evidence type="ECO:0000313" key="8">
    <source>
        <dbReference type="EMBL" id="CAF3723574.1"/>
    </source>
</evidence>
<evidence type="ECO:0000313" key="1">
    <source>
        <dbReference type="EMBL" id="CAF1112693.1"/>
    </source>
</evidence>
<dbReference type="EMBL" id="CAJNOL010001267">
    <property type="protein sequence ID" value="CAF1325593.1"/>
    <property type="molecule type" value="Genomic_DNA"/>
</dbReference>
<accession>A0A818M7D4</accession>
<dbReference type="AlphaFoldDB" id="A0A818M7D4"/>
<evidence type="ECO:0000313" key="10">
    <source>
        <dbReference type="Proteomes" id="UP000663874"/>
    </source>
</evidence>